<name>A0A9R0ITR6_SPIOL</name>
<feature type="domain" description="Fatty acyl-CoA reductase C-terminal" evidence="5">
    <location>
        <begin position="407"/>
        <end position="484"/>
    </location>
</feature>
<comment type="similarity">
    <text evidence="1 4">Belongs to the fatty acyl-CoA reductase family.</text>
</comment>
<dbReference type="Pfam" id="PF03015">
    <property type="entry name" value="Sterile"/>
    <property type="match status" value="1"/>
</dbReference>
<dbReference type="Proteomes" id="UP000813463">
    <property type="component" value="Chromosome 6"/>
</dbReference>
<dbReference type="Pfam" id="PF07993">
    <property type="entry name" value="NAD_binding_4"/>
    <property type="match status" value="1"/>
</dbReference>
<evidence type="ECO:0000259" key="6">
    <source>
        <dbReference type="Pfam" id="PF07993"/>
    </source>
</evidence>
<evidence type="ECO:0000256" key="2">
    <source>
        <dbReference type="ARBA" id="ARBA00022516"/>
    </source>
</evidence>
<dbReference type="PANTHER" id="PTHR11011:SF45">
    <property type="entry name" value="FATTY ACYL-COA REDUCTASE CG8306-RELATED"/>
    <property type="match status" value="1"/>
</dbReference>
<evidence type="ECO:0000313" key="8">
    <source>
        <dbReference type="RefSeq" id="XP_021855448.2"/>
    </source>
</evidence>
<keyword evidence="2 4" id="KW-0444">Lipid biosynthesis</keyword>
<reference evidence="7" key="1">
    <citation type="journal article" date="2021" name="Nat. Commun.">
        <title>Genomic analyses provide insights into spinach domestication and the genetic basis of agronomic traits.</title>
        <authorList>
            <person name="Cai X."/>
            <person name="Sun X."/>
            <person name="Xu C."/>
            <person name="Sun H."/>
            <person name="Wang X."/>
            <person name="Ge C."/>
            <person name="Zhang Z."/>
            <person name="Wang Q."/>
            <person name="Fei Z."/>
            <person name="Jiao C."/>
            <person name="Wang Q."/>
        </authorList>
    </citation>
    <scope>NUCLEOTIDE SEQUENCE [LARGE SCALE GENOMIC DNA]</scope>
    <source>
        <strain evidence="7">cv. Varoflay</strain>
    </source>
</reference>
<evidence type="ECO:0000256" key="3">
    <source>
        <dbReference type="ARBA" id="ARBA00023098"/>
    </source>
</evidence>
<feature type="domain" description="Thioester reductase (TE)" evidence="6">
    <location>
        <begin position="28"/>
        <end position="331"/>
    </location>
</feature>
<keyword evidence="4" id="KW-0560">Oxidoreductase</keyword>
<dbReference type="AlphaFoldDB" id="A0A9R0ITR6"/>
<keyword evidence="4" id="KW-0521">NADP</keyword>
<dbReference type="InterPro" id="IPR036291">
    <property type="entry name" value="NAD(P)-bd_dom_sf"/>
</dbReference>
<dbReference type="GO" id="GO:0035336">
    <property type="term" value="P:long-chain fatty-acyl-CoA metabolic process"/>
    <property type="evidence" value="ECO:0000318"/>
    <property type="project" value="GO_Central"/>
</dbReference>
<dbReference type="CDD" id="cd05236">
    <property type="entry name" value="FAR-N_SDR_e"/>
    <property type="match status" value="1"/>
</dbReference>
<accession>A0A9R0ITR6</accession>
<evidence type="ECO:0000259" key="5">
    <source>
        <dbReference type="Pfam" id="PF03015"/>
    </source>
</evidence>
<dbReference type="PANTHER" id="PTHR11011">
    <property type="entry name" value="MALE STERILITY PROTEIN 2-RELATED"/>
    <property type="match status" value="1"/>
</dbReference>
<gene>
    <name evidence="8" type="primary">LOC110794794</name>
</gene>
<evidence type="ECO:0000256" key="4">
    <source>
        <dbReference type="RuleBase" id="RU363097"/>
    </source>
</evidence>
<reference evidence="8" key="2">
    <citation type="submission" date="2025-08" db="UniProtKB">
        <authorList>
            <consortium name="RefSeq"/>
        </authorList>
    </citation>
    <scope>IDENTIFICATION</scope>
    <source>
        <tissue evidence="8">Leaf</tissue>
    </source>
</reference>
<evidence type="ECO:0000256" key="1">
    <source>
        <dbReference type="ARBA" id="ARBA00005928"/>
    </source>
</evidence>
<evidence type="ECO:0000313" key="7">
    <source>
        <dbReference type="Proteomes" id="UP000813463"/>
    </source>
</evidence>
<dbReference type="GO" id="GO:0102965">
    <property type="term" value="F:alcohol-forming long-chain fatty acyl-CoA reductase activity"/>
    <property type="evidence" value="ECO:0007669"/>
    <property type="project" value="UniProtKB-EC"/>
</dbReference>
<dbReference type="GO" id="GO:0080019">
    <property type="term" value="F:alcohol-forming very long-chain fatty acyl-CoA reductase activity"/>
    <property type="evidence" value="ECO:0000318"/>
    <property type="project" value="GO_Central"/>
</dbReference>
<comment type="catalytic activity">
    <reaction evidence="4">
        <text>a long-chain fatty acyl-CoA + 2 NADPH + 2 H(+) = a long-chain primary fatty alcohol + 2 NADP(+) + CoA</text>
        <dbReference type="Rhea" id="RHEA:52716"/>
        <dbReference type="ChEBI" id="CHEBI:15378"/>
        <dbReference type="ChEBI" id="CHEBI:57287"/>
        <dbReference type="ChEBI" id="CHEBI:57783"/>
        <dbReference type="ChEBI" id="CHEBI:58349"/>
        <dbReference type="ChEBI" id="CHEBI:77396"/>
        <dbReference type="ChEBI" id="CHEBI:83139"/>
        <dbReference type="EC" id="1.2.1.84"/>
    </reaction>
</comment>
<dbReference type="InterPro" id="IPR013120">
    <property type="entry name" value="FAR_NAD-bd"/>
</dbReference>
<dbReference type="GeneID" id="110794794"/>
<dbReference type="InterPro" id="IPR033640">
    <property type="entry name" value="FAR_C"/>
</dbReference>
<proteinExistence type="inferred from homology"/>
<protein>
    <recommendedName>
        <fullName evidence="4">Fatty acyl-CoA reductase</fullName>
        <ecNumber evidence="4">1.2.1.84</ecNumber>
    </recommendedName>
</protein>
<dbReference type="RefSeq" id="XP_021855448.2">
    <property type="nucleotide sequence ID" value="XM_021999756.2"/>
</dbReference>
<dbReference type="KEGG" id="soe:110794794"/>
<dbReference type="InterPro" id="IPR026055">
    <property type="entry name" value="FAR"/>
</dbReference>
<dbReference type="CDD" id="cd09071">
    <property type="entry name" value="FAR_C"/>
    <property type="match status" value="1"/>
</dbReference>
<organism evidence="7 8">
    <name type="scientific">Spinacia oleracea</name>
    <name type="common">Spinach</name>
    <dbReference type="NCBI Taxonomy" id="3562"/>
    <lineage>
        <taxon>Eukaryota</taxon>
        <taxon>Viridiplantae</taxon>
        <taxon>Streptophyta</taxon>
        <taxon>Embryophyta</taxon>
        <taxon>Tracheophyta</taxon>
        <taxon>Spermatophyta</taxon>
        <taxon>Magnoliopsida</taxon>
        <taxon>eudicotyledons</taxon>
        <taxon>Gunneridae</taxon>
        <taxon>Pentapetalae</taxon>
        <taxon>Caryophyllales</taxon>
        <taxon>Chenopodiaceae</taxon>
        <taxon>Chenopodioideae</taxon>
        <taxon>Anserineae</taxon>
        <taxon>Spinacia</taxon>
    </lineage>
</organism>
<keyword evidence="3 4" id="KW-0443">Lipid metabolism</keyword>
<keyword evidence="7" id="KW-1185">Reference proteome</keyword>
<sequence length="491" mass="56228">MLSSSNLNHPNVDGIGIINFLSHKYYFITGSTGFIAKVFIEKLLREVPEVQKVYLLMRAQNAEAAEQRLKTEIIDCELFKRVKDEHGERYNEFMKSKLVPVVGNFSDPGLGMDADLARLIADQLNVIVNCVGNTKWHERYDVLLDVNVRGLSKLLGYAMNCKKLRLLVQVSTAYVETRYEVIMENPIFMEERRIPEKKMPHFITRAELDIEAELEMVSNFASGIPKDKLQIEMAKFGMRRAKNLGWPNTYVLTKAMGEVVLTKFREKLPMIIIRPTLVESSLKEPFPGWIEGYRVMDPIILSYGKGQLQGITGDPLAVLDIVPVDMVVNTMMAAIANHGIVGKPGINIYHVSSSTENPLFCHKLFEYCCNYFTLHPLKDSRGELIRGVKEMEFFTTIDEYVLFGLDANKPSNVKLHSKLVRMAAIYKGTMLNPSRFSNKNSQELFGKMSKEERKVFELNMKSIDWEDYFINIHFPGLRKHILKEIFLPPKL</sequence>
<dbReference type="GO" id="GO:0010345">
    <property type="term" value="P:suberin biosynthetic process"/>
    <property type="evidence" value="ECO:0000318"/>
    <property type="project" value="GO_Central"/>
</dbReference>
<comment type="function">
    <text evidence="4">Catalyzes the reduction of fatty acyl-CoA to fatty alcohols.</text>
</comment>
<dbReference type="EC" id="1.2.1.84" evidence="4"/>
<dbReference type="SUPFAM" id="SSF51735">
    <property type="entry name" value="NAD(P)-binding Rossmann-fold domains"/>
    <property type="match status" value="1"/>
</dbReference>
<dbReference type="Gene3D" id="3.40.50.720">
    <property type="entry name" value="NAD(P)-binding Rossmann-like Domain"/>
    <property type="match status" value="1"/>
</dbReference>